<dbReference type="EMBL" id="JAKWBI020000082">
    <property type="protein sequence ID" value="KAJ2903382.1"/>
    <property type="molecule type" value="Genomic_DNA"/>
</dbReference>
<dbReference type="Pfam" id="PF00171">
    <property type="entry name" value="Aldedh"/>
    <property type="match status" value="1"/>
</dbReference>
<dbReference type="FunFam" id="3.40.605.10:FF:000007">
    <property type="entry name" value="NAD/NADP-dependent betaine aldehyde dehydrogenase"/>
    <property type="match status" value="1"/>
</dbReference>
<sequence length="489" mass="52486">MSSSLETRLFINNEASEFVESKSERTYKLFNPATDEFVADVHQAGAQDVDAAVAAAEAAFPAWRDTPVHIKAAMFGKLSLLIKQSKEELWDLERMAMGRTFGFAHFEVMGCAGIMEQHANIALHIQGRSSLNTPGMITFTLKQPFGVVAGILPWNVSLIMFAMKTAPALATGNCVVIKSSEKSPLGVLKLAALFKEAGFPPGVLSVVTGTGPTTGSLIASHMKIRKVAFTGSIATGKKIMAAAANSNLKNVTLELGGKSPAIIFGDADIQKAAHAVEMSIHLNSGQHCQANSRVFVHESIVDEFSQTLVKLMTSRSIGDPSDKSVFQGPQGDKIQKDRIVSILEQGKDDGKVLCGGKAANVNGKGNFIEPTVIGDVADASILATEEIFGPVVILNTFKTDEEALKRANNTEFGLYSSLYTKDVERALEFATFLEAGAVGLNCSAPTQAMDMPVSGWKQSGIGSEMHMYGVENYLQTKAVYMKYKDVPIH</sequence>
<evidence type="ECO:0000256" key="1">
    <source>
        <dbReference type="ARBA" id="ARBA00009986"/>
    </source>
</evidence>
<dbReference type="SUPFAM" id="SSF53720">
    <property type="entry name" value="ALDH-like"/>
    <property type="match status" value="1"/>
</dbReference>
<dbReference type="GO" id="GO:0004029">
    <property type="term" value="F:aldehyde dehydrogenase (NAD+) activity"/>
    <property type="evidence" value="ECO:0007669"/>
    <property type="project" value="UniProtKB-EC"/>
</dbReference>
<organism evidence="8 9">
    <name type="scientific">Zalerion maritima</name>
    <dbReference type="NCBI Taxonomy" id="339359"/>
    <lineage>
        <taxon>Eukaryota</taxon>
        <taxon>Fungi</taxon>
        <taxon>Dikarya</taxon>
        <taxon>Ascomycota</taxon>
        <taxon>Pezizomycotina</taxon>
        <taxon>Sordariomycetes</taxon>
        <taxon>Lulworthiomycetidae</taxon>
        <taxon>Lulworthiales</taxon>
        <taxon>Lulworthiaceae</taxon>
        <taxon>Zalerion</taxon>
    </lineage>
</organism>
<protein>
    <recommendedName>
        <fullName evidence="3">aldehyde dehydrogenase (NAD(+))</fullName>
        <ecNumber evidence="3">1.2.1.3</ecNumber>
    </recommendedName>
</protein>
<dbReference type="FunFam" id="3.40.309.10:FF:000012">
    <property type="entry name" value="Betaine aldehyde dehydrogenase"/>
    <property type="match status" value="1"/>
</dbReference>
<evidence type="ECO:0000256" key="4">
    <source>
        <dbReference type="ARBA" id="ARBA00049194"/>
    </source>
</evidence>
<name>A0AAD5S139_9PEZI</name>
<evidence type="ECO:0000256" key="5">
    <source>
        <dbReference type="PROSITE-ProRule" id="PRU10007"/>
    </source>
</evidence>
<dbReference type="InterPro" id="IPR016163">
    <property type="entry name" value="Ald_DH_C"/>
</dbReference>
<dbReference type="EC" id="1.2.1.3" evidence="3"/>
<evidence type="ECO:0000259" key="7">
    <source>
        <dbReference type="Pfam" id="PF00171"/>
    </source>
</evidence>
<dbReference type="Proteomes" id="UP001201980">
    <property type="component" value="Unassembled WGS sequence"/>
</dbReference>
<evidence type="ECO:0000256" key="6">
    <source>
        <dbReference type="RuleBase" id="RU003345"/>
    </source>
</evidence>
<gene>
    <name evidence="8" type="ORF">MKZ38_009959</name>
</gene>
<dbReference type="PROSITE" id="PS00687">
    <property type="entry name" value="ALDEHYDE_DEHYDR_GLU"/>
    <property type="match status" value="1"/>
</dbReference>
<keyword evidence="9" id="KW-1185">Reference proteome</keyword>
<feature type="active site" evidence="5">
    <location>
        <position position="254"/>
    </location>
</feature>
<comment type="caution">
    <text evidence="8">The sequence shown here is derived from an EMBL/GenBank/DDBJ whole genome shotgun (WGS) entry which is preliminary data.</text>
</comment>
<dbReference type="PANTHER" id="PTHR11699">
    <property type="entry name" value="ALDEHYDE DEHYDROGENASE-RELATED"/>
    <property type="match status" value="1"/>
</dbReference>
<accession>A0AAD5S139</accession>
<dbReference type="Gene3D" id="3.40.605.10">
    <property type="entry name" value="Aldehyde Dehydrogenase, Chain A, domain 1"/>
    <property type="match status" value="1"/>
</dbReference>
<reference evidence="8" key="1">
    <citation type="submission" date="2022-07" db="EMBL/GenBank/DDBJ databases">
        <title>Draft genome sequence of Zalerion maritima ATCC 34329, a (micro)plastics degrading marine fungus.</title>
        <authorList>
            <person name="Paco A."/>
            <person name="Goncalves M.F.M."/>
            <person name="Rocha-Santos T.A.P."/>
            <person name="Alves A."/>
        </authorList>
    </citation>
    <scope>NUCLEOTIDE SEQUENCE</scope>
    <source>
        <strain evidence="8">ATCC 34329</strain>
    </source>
</reference>
<dbReference type="InterPro" id="IPR015590">
    <property type="entry name" value="Aldehyde_DH_dom"/>
</dbReference>
<evidence type="ECO:0000313" key="9">
    <source>
        <dbReference type="Proteomes" id="UP001201980"/>
    </source>
</evidence>
<evidence type="ECO:0000256" key="2">
    <source>
        <dbReference type="ARBA" id="ARBA00023002"/>
    </source>
</evidence>
<proteinExistence type="inferred from homology"/>
<evidence type="ECO:0000313" key="8">
    <source>
        <dbReference type="EMBL" id="KAJ2903382.1"/>
    </source>
</evidence>
<dbReference type="Gene3D" id="3.40.309.10">
    <property type="entry name" value="Aldehyde Dehydrogenase, Chain A, domain 2"/>
    <property type="match status" value="1"/>
</dbReference>
<dbReference type="InterPro" id="IPR016162">
    <property type="entry name" value="Ald_DH_N"/>
</dbReference>
<evidence type="ECO:0000256" key="3">
    <source>
        <dbReference type="ARBA" id="ARBA00024226"/>
    </source>
</evidence>
<dbReference type="InterPro" id="IPR016161">
    <property type="entry name" value="Ald_DH/histidinol_DH"/>
</dbReference>
<comment type="catalytic activity">
    <reaction evidence="4">
        <text>an aldehyde + NAD(+) + H2O = a carboxylate + NADH + 2 H(+)</text>
        <dbReference type="Rhea" id="RHEA:16185"/>
        <dbReference type="ChEBI" id="CHEBI:15377"/>
        <dbReference type="ChEBI" id="CHEBI:15378"/>
        <dbReference type="ChEBI" id="CHEBI:17478"/>
        <dbReference type="ChEBI" id="CHEBI:29067"/>
        <dbReference type="ChEBI" id="CHEBI:57540"/>
        <dbReference type="ChEBI" id="CHEBI:57945"/>
        <dbReference type="EC" id="1.2.1.3"/>
    </reaction>
</comment>
<comment type="similarity">
    <text evidence="1 6">Belongs to the aldehyde dehydrogenase family.</text>
</comment>
<dbReference type="InterPro" id="IPR029510">
    <property type="entry name" value="Ald_DH_CS_GLU"/>
</dbReference>
<dbReference type="AlphaFoldDB" id="A0AAD5S139"/>
<keyword evidence="2 6" id="KW-0560">Oxidoreductase</keyword>
<feature type="domain" description="Aldehyde dehydrogenase" evidence="7">
    <location>
        <begin position="18"/>
        <end position="479"/>
    </location>
</feature>